<reference evidence="2" key="1">
    <citation type="submission" date="2013-10" db="EMBL/GenBank/DDBJ databases">
        <title>Genomic analysis of the causative agents of coccidiosis in chickens.</title>
        <authorList>
            <person name="Reid A.J."/>
            <person name="Blake D."/>
            <person name="Billington K."/>
            <person name="Browne H."/>
            <person name="Dunn M."/>
            <person name="Hung S."/>
            <person name="Kawahara F."/>
            <person name="Miranda-Saavedra D."/>
            <person name="Mourier T."/>
            <person name="Nagra H."/>
            <person name="Otto T.D."/>
            <person name="Rawlings N."/>
            <person name="Sanchez A."/>
            <person name="Sanders M."/>
            <person name="Subramaniam C."/>
            <person name="Tay Y."/>
            <person name="Dear P."/>
            <person name="Doerig C."/>
            <person name="Gruber A."/>
            <person name="Parkinson J."/>
            <person name="Shirley M."/>
            <person name="Wan K.L."/>
            <person name="Berriman M."/>
            <person name="Tomley F."/>
            <person name="Pain A."/>
        </authorList>
    </citation>
    <scope>NUCLEOTIDE SEQUENCE</scope>
    <source>
        <strain evidence="2">Houghton</strain>
    </source>
</reference>
<evidence type="ECO:0000256" key="1">
    <source>
        <dbReference type="SAM" id="SignalP"/>
    </source>
</evidence>
<dbReference type="GeneID" id="25269236"/>
<dbReference type="Pfam" id="PF11054">
    <property type="entry name" value="Surface_antigen"/>
    <property type="match status" value="1"/>
</dbReference>
<dbReference type="RefSeq" id="XP_013250258.1">
    <property type="nucleotide sequence ID" value="XM_013394804.1"/>
</dbReference>
<dbReference type="Proteomes" id="UP000018050">
    <property type="component" value="Unassembled WGS sequence"/>
</dbReference>
<keyword evidence="3" id="KW-1185">Reference proteome</keyword>
<reference evidence="2" key="2">
    <citation type="submission" date="2013-10" db="EMBL/GenBank/DDBJ databases">
        <authorList>
            <person name="Aslett M."/>
        </authorList>
    </citation>
    <scope>NUCLEOTIDE SEQUENCE</scope>
    <source>
        <strain evidence="2">Houghton</strain>
    </source>
</reference>
<dbReference type="EMBL" id="HG671062">
    <property type="protein sequence ID" value="CDI79670.1"/>
    <property type="molecule type" value="Genomic_DNA"/>
</dbReference>
<dbReference type="OrthoDB" id="347081at2759"/>
<dbReference type="OMA" id="WPSTETK"/>
<feature type="signal peptide" evidence="1">
    <location>
        <begin position="1"/>
        <end position="22"/>
    </location>
</feature>
<accession>U6GHM3</accession>
<organism evidence="2 3">
    <name type="scientific">Eimeria acervulina</name>
    <name type="common">Coccidian parasite</name>
    <dbReference type="NCBI Taxonomy" id="5801"/>
    <lineage>
        <taxon>Eukaryota</taxon>
        <taxon>Sar</taxon>
        <taxon>Alveolata</taxon>
        <taxon>Apicomplexa</taxon>
        <taxon>Conoidasida</taxon>
        <taxon>Coccidia</taxon>
        <taxon>Eucoccidiorida</taxon>
        <taxon>Eimeriorina</taxon>
        <taxon>Eimeriidae</taxon>
        <taxon>Eimeria</taxon>
    </lineage>
</organism>
<sequence length="264" mass="27774">MAPFTPLSAICATALFLGMANADTNSDPDPQFKPEIPDIPKTSTYSATIGGETVCLSQINAARQLAGLSGFSETRTTELWPSTETKKEAWRPVCRALLPEIPKNAETVQESGKAFAGGTYAFLAVGSSEPDCAAIVDHWKAAFSNFTSAPPSKTKGNEAYADYDNVSFVALYNPSQNAAADCRVVTCTTSSGADVHNADEPQAETKSRHAVLCMTAPDAFGDGTSDPFTETQWNKITKSFSNSASAVIPELIALAAAVVGSVAF</sequence>
<dbReference type="InterPro" id="IPR021288">
    <property type="entry name" value="Surface_antigen"/>
</dbReference>
<dbReference type="AlphaFoldDB" id="U6GHM3"/>
<name>U6GHM3_EIMAC</name>
<proteinExistence type="predicted"/>
<feature type="chain" id="PRO_5004669936" evidence="1">
    <location>
        <begin position="23"/>
        <end position="264"/>
    </location>
</feature>
<evidence type="ECO:0000313" key="3">
    <source>
        <dbReference type="Proteomes" id="UP000018050"/>
    </source>
</evidence>
<gene>
    <name evidence="2" type="ORF">EAH_00011660</name>
</gene>
<dbReference type="VEuPathDB" id="ToxoDB:EAH_00011660"/>
<keyword evidence="1" id="KW-0732">Signal</keyword>
<evidence type="ECO:0000313" key="2">
    <source>
        <dbReference type="EMBL" id="CDI79670.1"/>
    </source>
</evidence>
<protein>
    <submittedName>
        <fullName evidence="2">SAG family member</fullName>
    </submittedName>
</protein>